<evidence type="ECO:0000313" key="1">
    <source>
        <dbReference type="EMBL" id="OUN42578.1"/>
    </source>
</evidence>
<name>A0A1Y3U5T6_9ACTN</name>
<sequence>MKTLYLIGGTMGVGKSTVAQRLRDALPAAVLLDGDWCWSADPFIVTDETRTMVLDNICHVLGNFLRCSAYENVVFCWVMHEQAIIDAIRANLPLAETGCRVVNISLTCSEAALRERLARDVSAGKRTDDVIARSVARLPLYPTLDSMLIDTTALTPEEVAERILSISPLLVTALRSLPGD</sequence>
<dbReference type="EMBL" id="NFHO01000007">
    <property type="protein sequence ID" value="OUN42578.1"/>
    <property type="molecule type" value="Genomic_DNA"/>
</dbReference>
<dbReference type="AlphaFoldDB" id="A0A1Y3U5T6"/>
<keyword evidence="2" id="KW-1185">Reference proteome</keyword>
<protein>
    <submittedName>
        <fullName evidence="1">Nucleotide kinase</fullName>
    </submittedName>
</protein>
<reference evidence="2" key="1">
    <citation type="submission" date="2017-04" db="EMBL/GenBank/DDBJ databases">
        <title>Function of individual gut microbiota members based on whole genome sequencing of pure cultures obtained from chicken caecum.</title>
        <authorList>
            <person name="Medvecky M."/>
            <person name="Cejkova D."/>
            <person name="Polansky O."/>
            <person name="Karasova D."/>
            <person name="Kubasova T."/>
            <person name="Cizek A."/>
            <person name="Rychlik I."/>
        </authorList>
    </citation>
    <scope>NUCLEOTIDE SEQUENCE [LARGE SCALE GENOMIC DNA]</scope>
    <source>
        <strain evidence="2">An70</strain>
    </source>
</reference>
<dbReference type="GO" id="GO:0016301">
    <property type="term" value="F:kinase activity"/>
    <property type="evidence" value="ECO:0007669"/>
    <property type="project" value="UniProtKB-KW"/>
</dbReference>
<evidence type="ECO:0000313" key="2">
    <source>
        <dbReference type="Proteomes" id="UP000196560"/>
    </source>
</evidence>
<keyword evidence="1" id="KW-0418">Kinase</keyword>
<dbReference type="RefSeq" id="WP_087186587.1">
    <property type="nucleotide sequence ID" value="NZ_NFHO01000007.1"/>
</dbReference>
<gene>
    <name evidence="1" type="ORF">B5G21_07040</name>
</gene>
<dbReference type="eggNOG" id="COG0703">
    <property type="taxonomic scope" value="Bacteria"/>
</dbReference>
<dbReference type="STRING" id="1118060.GCA_000311845_00427"/>
<keyword evidence="1" id="KW-0808">Transferase</keyword>
<accession>A0A1Y3U5T6</accession>
<proteinExistence type="predicted"/>
<comment type="caution">
    <text evidence="1">The sequence shown here is derived from an EMBL/GenBank/DDBJ whole genome shotgun (WGS) entry which is preliminary data.</text>
</comment>
<dbReference type="Gene3D" id="3.40.50.300">
    <property type="entry name" value="P-loop containing nucleotide triphosphate hydrolases"/>
    <property type="match status" value="1"/>
</dbReference>
<dbReference type="Proteomes" id="UP000196560">
    <property type="component" value="Unassembled WGS sequence"/>
</dbReference>
<dbReference type="SUPFAM" id="SSF52540">
    <property type="entry name" value="P-loop containing nucleoside triphosphate hydrolases"/>
    <property type="match status" value="1"/>
</dbReference>
<organism evidence="1 2">
    <name type="scientific">Enorma massiliensis</name>
    <dbReference type="NCBI Taxonomy" id="1472761"/>
    <lineage>
        <taxon>Bacteria</taxon>
        <taxon>Bacillati</taxon>
        <taxon>Actinomycetota</taxon>
        <taxon>Coriobacteriia</taxon>
        <taxon>Coriobacteriales</taxon>
        <taxon>Coriobacteriaceae</taxon>
        <taxon>Enorma</taxon>
    </lineage>
</organism>
<dbReference type="Pfam" id="PF13238">
    <property type="entry name" value="AAA_18"/>
    <property type="match status" value="1"/>
</dbReference>
<dbReference type="InterPro" id="IPR027417">
    <property type="entry name" value="P-loop_NTPase"/>
</dbReference>